<proteinExistence type="predicted"/>
<dbReference type="RefSeq" id="WP_264502859.1">
    <property type="nucleotide sequence ID" value="NZ_JAPDDS010000013.1"/>
</dbReference>
<dbReference type="CDD" id="cd07247">
    <property type="entry name" value="SgaA_N_like"/>
    <property type="match status" value="1"/>
</dbReference>
<dbReference type="PANTHER" id="PTHR33993:SF2">
    <property type="entry name" value="VOC DOMAIN-CONTAINING PROTEIN"/>
    <property type="match status" value="1"/>
</dbReference>
<reference evidence="2 3" key="1">
    <citation type="submission" date="2022-10" db="EMBL/GenBank/DDBJ databases">
        <title>Luteolibacter flavescens strain MCCC 1K03193, whole genome shotgun sequencing project.</title>
        <authorList>
            <person name="Zhao G."/>
            <person name="Shen L."/>
        </authorList>
    </citation>
    <scope>NUCLEOTIDE SEQUENCE [LARGE SCALE GENOMIC DNA]</scope>
    <source>
        <strain evidence="2 3">MCCC 1K03193</strain>
    </source>
</reference>
<dbReference type="PANTHER" id="PTHR33993">
    <property type="entry name" value="GLYOXALASE-RELATED"/>
    <property type="match status" value="1"/>
</dbReference>
<evidence type="ECO:0000313" key="3">
    <source>
        <dbReference type="Proteomes" id="UP001207930"/>
    </source>
</evidence>
<dbReference type="InterPro" id="IPR037523">
    <property type="entry name" value="VOC_core"/>
</dbReference>
<dbReference type="InterPro" id="IPR052164">
    <property type="entry name" value="Anthracycline_SecMetBiosynth"/>
</dbReference>
<keyword evidence="3" id="KW-1185">Reference proteome</keyword>
<evidence type="ECO:0000313" key="2">
    <source>
        <dbReference type="EMBL" id="MCW1886904.1"/>
    </source>
</evidence>
<dbReference type="EMBL" id="JAPDDS010000013">
    <property type="protein sequence ID" value="MCW1886904.1"/>
    <property type="molecule type" value="Genomic_DNA"/>
</dbReference>
<gene>
    <name evidence="2" type="ORF">OKA04_19345</name>
</gene>
<dbReference type="Pfam" id="PF00903">
    <property type="entry name" value="Glyoxalase"/>
    <property type="match status" value="1"/>
</dbReference>
<dbReference type="InterPro" id="IPR004360">
    <property type="entry name" value="Glyas_Fos-R_dOase_dom"/>
</dbReference>
<protein>
    <submittedName>
        <fullName evidence="2">VOC family protein</fullName>
    </submittedName>
</protein>
<dbReference type="SUPFAM" id="SSF54593">
    <property type="entry name" value="Glyoxalase/Bleomycin resistance protein/Dihydroxybiphenyl dioxygenase"/>
    <property type="match status" value="1"/>
</dbReference>
<name>A0ABT3FUC9_9BACT</name>
<dbReference type="Gene3D" id="3.10.180.10">
    <property type="entry name" value="2,3-Dihydroxybiphenyl 1,2-Dioxygenase, domain 1"/>
    <property type="match status" value="1"/>
</dbReference>
<evidence type="ECO:0000259" key="1">
    <source>
        <dbReference type="PROSITE" id="PS51819"/>
    </source>
</evidence>
<accession>A0ABT3FUC9</accession>
<dbReference type="InterPro" id="IPR029068">
    <property type="entry name" value="Glyas_Bleomycin-R_OHBP_Dase"/>
</dbReference>
<organism evidence="2 3">
    <name type="scientific">Luteolibacter flavescens</name>
    <dbReference type="NCBI Taxonomy" id="1859460"/>
    <lineage>
        <taxon>Bacteria</taxon>
        <taxon>Pseudomonadati</taxon>
        <taxon>Verrucomicrobiota</taxon>
        <taxon>Verrucomicrobiia</taxon>
        <taxon>Verrucomicrobiales</taxon>
        <taxon>Verrucomicrobiaceae</taxon>
        <taxon>Luteolibacter</taxon>
    </lineage>
</organism>
<sequence length="123" mass="13190">MKTNALNWFEIFTNDLANATDFYNTILNAKLQPGTMESCRMAIFPGDHDKGVCGALTQMEGHQPGAGGTLVYLNVEGDLDGVLARIPEAGGTVIRGRMDIAPHGFIGIFRDPEGNVVGLHSMV</sequence>
<dbReference type="PROSITE" id="PS51819">
    <property type="entry name" value="VOC"/>
    <property type="match status" value="1"/>
</dbReference>
<dbReference type="Proteomes" id="UP001207930">
    <property type="component" value="Unassembled WGS sequence"/>
</dbReference>
<comment type="caution">
    <text evidence="2">The sequence shown here is derived from an EMBL/GenBank/DDBJ whole genome shotgun (WGS) entry which is preliminary data.</text>
</comment>
<feature type="domain" description="VOC" evidence="1">
    <location>
        <begin position="5"/>
        <end position="122"/>
    </location>
</feature>